<sequence>MSDKKLYRRFIPVNMYDIPSFEAWLADMAEKGFFLNDFVSQFGKFTSKLIFSTALYLDQIMVSRCLLSIKEIKY</sequence>
<keyword evidence="2" id="KW-1185">Reference proteome</keyword>
<dbReference type="OrthoDB" id="1863605at2"/>
<accession>A0A0P9ALT5</accession>
<comment type="caution">
    <text evidence="1">The sequence shown here is derived from an EMBL/GenBank/DDBJ whole genome shotgun (WGS) entry which is preliminary data.</text>
</comment>
<organism evidence="1 2">
    <name type="scientific">Oxobacter pfennigii</name>
    <dbReference type="NCBI Taxonomy" id="36849"/>
    <lineage>
        <taxon>Bacteria</taxon>
        <taxon>Bacillati</taxon>
        <taxon>Bacillota</taxon>
        <taxon>Clostridia</taxon>
        <taxon>Eubacteriales</taxon>
        <taxon>Clostridiaceae</taxon>
        <taxon>Oxobacter</taxon>
    </lineage>
</organism>
<dbReference type="RefSeq" id="WP_054873180.1">
    <property type="nucleotide sequence ID" value="NZ_LKET01000003.1"/>
</dbReference>
<name>A0A0P9ALT5_9CLOT</name>
<dbReference type="STRING" id="36849.OXPF_00110"/>
<dbReference type="EMBL" id="LKET01000003">
    <property type="protein sequence ID" value="KPU46369.1"/>
    <property type="molecule type" value="Genomic_DNA"/>
</dbReference>
<evidence type="ECO:0000313" key="1">
    <source>
        <dbReference type="EMBL" id="KPU46369.1"/>
    </source>
</evidence>
<dbReference type="AlphaFoldDB" id="A0A0P9ALT5"/>
<evidence type="ECO:0000313" key="2">
    <source>
        <dbReference type="Proteomes" id="UP000050326"/>
    </source>
</evidence>
<protein>
    <submittedName>
        <fullName evidence="1">Uncharacterized protein</fullName>
    </submittedName>
</protein>
<gene>
    <name evidence="1" type="ORF">OXPF_00110</name>
</gene>
<dbReference type="Proteomes" id="UP000050326">
    <property type="component" value="Unassembled WGS sequence"/>
</dbReference>
<reference evidence="1 2" key="1">
    <citation type="submission" date="2015-09" db="EMBL/GenBank/DDBJ databases">
        <title>Genome sequence of Oxobacter pfennigii DSM 3222.</title>
        <authorList>
            <person name="Poehlein A."/>
            <person name="Bengelsdorf F.R."/>
            <person name="Schiel-Bengelsdorf B."/>
            <person name="Duerre P."/>
            <person name="Daniel R."/>
        </authorList>
    </citation>
    <scope>NUCLEOTIDE SEQUENCE [LARGE SCALE GENOMIC DNA]</scope>
    <source>
        <strain evidence="1 2">DSM 3222</strain>
    </source>
</reference>
<proteinExistence type="predicted"/>